<feature type="domain" description="Rieske" evidence="7">
    <location>
        <begin position="55"/>
        <end position="159"/>
    </location>
</feature>
<dbReference type="InterPro" id="IPR015879">
    <property type="entry name" value="Ring_hydroxy_dOase_asu_C_dom"/>
</dbReference>
<evidence type="ECO:0000256" key="2">
    <source>
        <dbReference type="ARBA" id="ARBA00022714"/>
    </source>
</evidence>
<dbReference type="PANTHER" id="PTHR43756">
    <property type="entry name" value="CHOLINE MONOOXYGENASE, CHLOROPLASTIC"/>
    <property type="match status" value="1"/>
</dbReference>
<comment type="caution">
    <text evidence="8">The sequence shown here is derived from an EMBL/GenBank/DDBJ whole genome shotgun (WGS) entry which is preliminary data.</text>
</comment>
<keyword evidence="2" id="KW-0001">2Fe-2S</keyword>
<dbReference type="Gene3D" id="3.90.380.10">
    <property type="entry name" value="Naphthalene 1,2-dioxygenase Alpha Subunit, Chain A, domain 1"/>
    <property type="match status" value="2"/>
</dbReference>
<comment type="cofactor">
    <cofactor evidence="1">
        <name>Fe cation</name>
        <dbReference type="ChEBI" id="CHEBI:24875"/>
    </cofactor>
</comment>
<dbReference type="Gene3D" id="2.102.10.10">
    <property type="entry name" value="Rieske [2Fe-2S] iron-sulphur domain"/>
    <property type="match status" value="1"/>
</dbReference>
<proteinExistence type="predicted"/>
<evidence type="ECO:0000259" key="7">
    <source>
        <dbReference type="PROSITE" id="PS51296"/>
    </source>
</evidence>
<dbReference type="PANTHER" id="PTHR43756:SF5">
    <property type="entry name" value="CHOLINE MONOOXYGENASE, CHLOROPLASTIC"/>
    <property type="match status" value="1"/>
</dbReference>
<evidence type="ECO:0000256" key="3">
    <source>
        <dbReference type="ARBA" id="ARBA00022723"/>
    </source>
</evidence>
<dbReference type="PRINTS" id="PR00090">
    <property type="entry name" value="RNGDIOXGNASE"/>
</dbReference>
<keyword evidence="5" id="KW-0408">Iron</keyword>
<dbReference type="RefSeq" id="WP_133434796.1">
    <property type="nucleotide sequence ID" value="NZ_JAUFSA010000001.1"/>
</dbReference>
<name>A0A4R5X0A9_9MYCO</name>
<organism evidence="8 9">
    <name type="scientific">Mycobacterium paragordonae</name>
    <dbReference type="NCBI Taxonomy" id="1389713"/>
    <lineage>
        <taxon>Bacteria</taxon>
        <taxon>Bacillati</taxon>
        <taxon>Actinomycetota</taxon>
        <taxon>Actinomycetes</taxon>
        <taxon>Mycobacteriales</taxon>
        <taxon>Mycobacteriaceae</taxon>
        <taxon>Mycobacterium</taxon>
    </lineage>
</organism>
<dbReference type="GO" id="GO:0051537">
    <property type="term" value="F:2 iron, 2 sulfur cluster binding"/>
    <property type="evidence" value="ECO:0007669"/>
    <property type="project" value="UniProtKB-KW"/>
</dbReference>
<dbReference type="InterPro" id="IPR036922">
    <property type="entry name" value="Rieske_2Fe-2S_sf"/>
</dbReference>
<evidence type="ECO:0000313" key="9">
    <source>
        <dbReference type="Proteomes" id="UP001229081"/>
    </source>
</evidence>
<protein>
    <submittedName>
        <fullName evidence="8">SRPBCC family protein</fullName>
    </submittedName>
</protein>
<dbReference type="GO" id="GO:0005506">
    <property type="term" value="F:iron ion binding"/>
    <property type="evidence" value="ECO:0007669"/>
    <property type="project" value="InterPro"/>
</dbReference>
<dbReference type="InterPro" id="IPR001663">
    <property type="entry name" value="Rng_hydr_dOase-A"/>
</dbReference>
<dbReference type="Pfam" id="PF00848">
    <property type="entry name" value="Ring_hydroxyl_A"/>
    <property type="match status" value="1"/>
</dbReference>
<evidence type="ECO:0000256" key="6">
    <source>
        <dbReference type="ARBA" id="ARBA00023014"/>
    </source>
</evidence>
<dbReference type="Proteomes" id="UP001229081">
    <property type="component" value="Unassembled WGS sequence"/>
</dbReference>
<accession>A0A4R5X0A9</accession>
<dbReference type="GO" id="GO:0004497">
    <property type="term" value="F:monooxygenase activity"/>
    <property type="evidence" value="ECO:0007669"/>
    <property type="project" value="UniProtKB-ARBA"/>
</dbReference>
<evidence type="ECO:0000256" key="5">
    <source>
        <dbReference type="ARBA" id="ARBA00023004"/>
    </source>
</evidence>
<dbReference type="InterPro" id="IPR017941">
    <property type="entry name" value="Rieske_2Fe-2S"/>
</dbReference>
<reference evidence="8" key="1">
    <citation type="submission" date="2023-06" db="EMBL/GenBank/DDBJ databases">
        <title>Identification of two novel mycobacterium reveal diversities and complexities of Mycobacterium gordonae clade.</title>
        <authorList>
            <person name="Matsumoto Y."/>
            <person name="Nakamura S."/>
            <person name="Motooka D."/>
            <person name="Fukushima K."/>
        </authorList>
    </citation>
    <scope>NUCLEOTIDE SEQUENCE</scope>
    <source>
        <strain evidence="8">TY812</strain>
    </source>
</reference>
<dbReference type="EMBL" id="JAUFSA010000001">
    <property type="protein sequence ID" value="MDP7737791.1"/>
    <property type="molecule type" value="Genomic_DNA"/>
</dbReference>
<dbReference type="SUPFAM" id="SSF55961">
    <property type="entry name" value="Bet v1-like"/>
    <property type="match status" value="1"/>
</dbReference>
<gene>
    <name evidence="8" type="ORF">QXL92_23895</name>
</gene>
<dbReference type="PROSITE" id="PS51296">
    <property type="entry name" value="RIESKE"/>
    <property type="match status" value="1"/>
</dbReference>
<dbReference type="AlphaFoldDB" id="A0A4R5X0A9"/>
<evidence type="ECO:0000256" key="1">
    <source>
        <dbReference type="ARBA" id="ARBA00001962"/>
    </source>
</evidence>
<sequence length="381" mass="42550">MPRPEALDLTRRVLKHLEDDSLDTVEDVCREPREAFTDPEWFDRELAMLRRVPHVIGWADEVAAPGSYTTKDVLGVPVLVVRGKDDLLRAFVNGCAHRGAQVAADCGTTNMFTCPYHNWSYGLDGRLVGAPARRMFAGALDGRGLTPLPISDEAGLLVVGLNSDVDVTRALGEIAEPLSHYDFDIRHHAETRRFVIATNWKLAVGVNFEGYHFPYVHPDTLDPIATNNSVCDVYGRHNRWAFPFRGIANFRDLPESDWPEQFFGTVVYGLFPSCVLIEAPASYQMLRVYPGRAPGECVIHMTYGAPSPITTDQEREWYRMSMDAVCNVLCNQDFPMAEACQRGLEGGVPEVLFGRNEPMLHHLVAVWRQAVHETVAAVRAG</sequence>
<keyword evidence="4" id="KW-0560">Oxidoreductase</keyword>
<dbReference type="CDD" id="cd03469">
    <property type="entry name" value="Rieske_RO_Alpha_N"/>
    <property type="match status" value="1"/>
</dbReference>
<keyword evidence="3" id="KW-0479">Metal-binding</keyword>
<evidence type="ECO:0000256" key="4">
    <source>
        <dbReference type="ARBA" id="ARBA00023002"/>
    </source>
</evidence>
<dbReference type="SUPFAM" id="SSF50022">
    <property type="entry name" value="ISP domain"/>
    <property type="match status" value="1"/>
</dbReference>
<keyword evidence="6" id="KW-0411">Iron-sulfur</keyword>
<dbReference type="Pfam" id="PF00355">
    <property type="entry name" value="Rieske"/>
    <property type="match status" value="1"/>
</dbReference>
<evidence type="ECO:0000313" key="8">
    <source>
        <dbReference type="EMBL" id="MDP7737791.1"/>
    </source>
</evidence>
<dbReference type="GO" id="GO:0016705">
    <property type="term" value="F:oxidoreductase activity, acting on paired donors, with incorporation or reduction of molecular oxygen"/>
    <property type="evidence" value="ECO:0007669"/>
    <property type="project" value="UniProtKB-ARBA"/>
</dbReference>